<accession>A0A081PAY5</accession>
<comment type="caution">
    <text evidence="2">The sequence shown here is derived from an EMBL/GenBank/DDBJ whole genome shotgun (WGS) entry which is preliminary data.</text>
</comment>
<feature type="transmembrane region" description="Helical" evidence="1">
    <location>
        <begin position="52"/>
        <end position="69"/>
    </location>
</feature>
<evidence type="ECO:0000313" key="2">
    <source>
        <dbReference type="EMBL" id="KEQ27858.1"/>
    </source>
</evidence>
<name>A0A081PAY5_9BACL</name>
<evidence type="ECO:0000313" key="3">
    <source>
        <dbReference type="Proteomes" id="UP000028123"/>
    </source>
</evidence>
<sequence length="134" mass="15483">MERKRPMGIALIGSFYIFGSIVLLLSLFVYELPFEKYGIAARLGLPNVPEHLARFLVGASSLVMAYGYLKLKRWGYWLMVAYSIYFLTVSGYLFILYKDQPFLGNIIWSLIVIAYSYSKRSHFYMKPQQIRVGG</sequence>
<dbReference type="EMBL" id="JNVM01000001">
    <property type="protein sequence ID" value="KEQ27858.1"/>
    <property type="molecule type" value="Genomic_DNA"/>
</dbReference>
<protein>
    <submittedName>
        <fullName evidence="2">Uncharacterized protein</fullName>
    </submittedName>
</protein>
<reference evidence="2 3" key="1">
    <citation type="submission" date="2014-06" db="EMBL/GenBank/DDBJ databases">
        <title>Draft genome sequence of Paenibacillus sp. MSt1.</title>
        <authorList>
            <person name="Aw Y.K."/>
            <person name="Ong K.S."/>
            <person name="Gan H.M."/>
            <person name="Lee S.M."/>
        </authorList>
    </citation>
    <scope>NUCLEOTIDE SEQUENCE [LARGE SCALE GENOMIC DNA]</scope>
    <source>
        <strain evidence="2 3">MSt1</strain>
    </source>
</reference>
<evidence type="ECO:0000256" key="1">
    <source>
        <dbReference type="SAM" id="Phobius"/>
    </source>
</evidence>
<keyword evidence="3" id="KW-1185">Reference proteome</keyword>
<dbReference type="RefSeq" id="WP_036674996.1">
    <property type="nucleotide sequence ID" value="NZ_JNVM01000001.1"/>
</dbReference>
<dbReference type="eggNOG" id="ENOG50307B6">
    <property type="taxonomic scope" value="Bacteria"/>
</dbReference>
<dbReference type="AlphaFoldDB" id="A0A081PAY5"/>
<feature type="transmembrane region" description="Helical" evidence="1">
    <location>
        <begin position="7"/>
        <end position="32"/>
    </location>
</feature>
<proteinExistence type="predicted"/>
<organism evidence="2 3">
    <name type="scientific">Paenibacillus tyrfis</name>
    <dbReference type="NCBI Taxonomy" id="1501230"/>
    <lineage>
        <taxon>Bacteria</taxon>
        <taxon>Bacillati</taxon>
        <taxon>Bacillota</taxon>
        <taxon>Bacilli</taxon>
        <taxon>Bacillales</taxon>
        <taxon>Paenibacillaceae</taxon>
        <taxon>Paenibacillus</taxon>
    </lineage>
</organism>
<feature type="transmembrane region" description="Helical" evidence="1">
    <location>
        <begin position="102"/>
        <end position="118"/>
    </location>
</feature>
<gene>
    <name evidence="2" type="ORF">ET33_00050</name>
</gene>
<keyword evidence="1" id="KW-1133">Transmembrane helix</keyword>
<keyword evidence="1" id="KW-0812">Transmembrane</keyword>
<dbReference type="Proteomes" id="UP000028123">
    <property type="component" value="Unassembled WGS sequence"/>
</dbReference>
<feature type="transmembrane region" description="Helical" evidence="1">
    <location>
        <begin position="76"/>
        <end position="96"/>
    </location>
</feature>
<keyword evidence="1" id="KW-0472">Membrane</keyword>
<dbReference type="OrthoDB" id="2074929at2"/>